<sequence length="170" mass="19129">MLAHRGDQEGCARVVAELRDLYTNYVGELRQAGVDPGRVTSWRQERIVAAQPVKELERAISIDDVTGTQLRNTQDKRLGSIHDVVVDPQSGQISHVIVARGGFLGFGENHVIVPWQALRATPDLNLFVLNVRDQVMEQAPTVNTGRIGDHSLFQQQRERAEQYWQEHVKG</sequence>
<dbReference type="InterPro" id="IPR011033">
    <property type="entry name" value="PRC_barrel-like_sf"/>
</dbReference>
<dbReference type="Gene3D" id="2.30.30.240">
    <property type="entry name" value="PRC-barrel domain"/>
    <property type="match status" value="1"/>
</dbReference>
<reference evidence="2 3" key="1">
    <citation type="submission" date="2016-07" db="EMBL/GenBank/DDBJ databases">
        <title>Complete genome sequence of Bradyrhizobium icense LMTR 13T, a potential inoculant strain isolated from lima bean (Phaseolus lunatus) in Peru.</title>
        <authorList>
            <person name="Ormeno-Orrillo E."/>
            <person name="Duran D."/>
            <person name="Rogel M.A."/>
            <person name="Rey L."/>
            <person name="Imperial J."/>
            <person name="Ruiz-Argueso T."/>
            <person name="Martinez-Romero E."/>
        </authorList>
    </citation>
    <scope>NUCLEOTIDE SEQUENCE [LARGE SCALE GENOMIC DNA]</scope>
    <source>
        <strain evidence="2 3">LMTR 13</strain>
    </source>
</reference>
<proteinExistence type="predicted"/>
<dbReference type="EMBL" id="CP016428">
    <property type="protein sequence ID" value="ANW00895.1"/>
    <property type="molecule type" value="Genomic_DNA"/>
</dbReference>
<keyword evidence="3" id="KW-1185">Reference proteome</keyword>
<gene>
    <name evidence="2" type="ORF">LMTR13_12645</name>
</gene>
<dbReference type="STRING" id="1274631.LMTR13_12645"/>
<dbReference type="SUPFAM" id="SSF50346">
    <property type="entry name" value="PRC-barrel domain"/>
    <property type="match status" value="1"/>
</dbReference>
<dbReference type="PANTHER" id="PTHR36505">
    <property type="entry name" value="BLR1072 PROTEIN"/>
    <property type="match status" value="1"/>
</dbReference>
<protein>
    <recommendedName>
        <fullName evidence="1">PRC-barrel domain-containing protein</fullName>
    </recommendedName>
</protein>
<name>A0A1B1UDS1_9BRAD</name>
<dbReference type="AlphaFoldDB" id="A0A1B1UDS1"/>
<evidence type="ECO:0000313" key="3">
    <source>
        <dbReference type="Proteomes" id="UP000092839"/>
    </source>
</evidence>
<organism evidence="2 3">
    <name type="scientific">Bradyrhizobium icense</name>
    <dbReference type="NCBI Taxonomy" id="1274631"/>
    <lineage>
        <taxon>Bacteria</taxon>
        <taxon>Pseudomonadati</taxon>
        <taxon>Pseudomonadota</taxon>
        <taxon>Alphaproteobacteria</taxon>
        <taxon>Hyphomicrobiales</taxon>
        <taxon>Nitrobacteraceae</taxon>
        <taxon>Bradyrhizobium</taxon>
    </lineage>
</organism>
<dbReference type="PANTHER" id="PTHR36505:SF1">
    <property type="entry name" value="BLR1072 PROTEIN"/>
    <property type="match status" value="1"/>
</dbReference>
<dbReference type="Proteomes" id="UP000092839">
    <property type="component" value="Chromosome"/>
</dbReference>
<accession>A0A1B1UDS1</accession>
<evidence type="ECO:0000259" key="1">
    <source>
        <dbReference type="Pfam" id="PF05239"/>
    </source>
</evidence>
<dbReference type="KEGG" id="bic:LMTR13_12645"/>
<evidence type="ECO:0000313" key="2">
    <source>
        <dbReference type="EMBL" id="ANW00895.1"/>
    </source>
</evidence>
<dbReference type="InterPro" id="IPR027275">
    <property type="entry name" value="PRC-brl_dom"/>
</dbReference>
<feature type="domain" description="PRC-barrel" evidence="1">
    <location>
        <begin position="59"/>
        <end position="116"/>
    </location>
</feature>
<dbReference type="Pfam" id="PF05239">
    <property type="entry name" value="PRC"/>
    <property type="match status" value="1"/>
</dbReference>